<keyword evidence="3" id="KW-0812">Transmembrane</keyword>
<dbReference type="InterPro" id="IPR000595">
    <property type="entry name" value="cNMP-bd_dom"/>
</dbReference>
<gene>
    <name evidence="7" type="ORF">HKBW3S09_01796</name>
</gene>
<dbReference type="PANTHER" id="PTHR48085:SF5">
    <property type="entry name" value="CADMIUM_ZINC-TRANSPORTING ATPASE HMA4-RELATED"/>
    <property type="match status" value="1"/>
</dbReference>
<dbReference type="PANTHER" id="PTHR48085">
    <property type="entry name" value="CADMIUM/ZINC-TRANSPORTING ATPASE HMA2-RELATED"/>
    <property type="match status" value="1"/>
</dbReference>
<reference evidence="7 8" key="1">
    <citation type="journal article" date="2020" name="Front. Microbiol.">
        <title>Single-cell genomics of novel Actinobacteria with the Wood-Ljungdahl pathway discovered in a serpentinizing system.</title>
        <authorList>
            <person name="Merino N."/>
            <person name="Kawai M."/>
            <person name="Boyd E.S."/>
            <person name="Colman D.R."/>
            <person name="McGlynn S.E."/>
            <person name="Nealson K.H."/>
            <person name="Kurokawa K."/>
            <person name="Hongoh Y."/>
        </authorList>
    </citation>
    <scope>NUCLEOTIDE SEQUENCE [LARGE SCALE GENOMIC DNA]</scope>
    <source>
        <strain evidence="7 8">S09_30</strain>
    </source>
</reference>
<evidence type="ECO:0000256" key="4">
    <source>
        <dbReference type="ARBA" id="ARBA00022989"/>
    </source>
</evidence>
<dbReference type="InterPro" id="IPR023214">
    <property type="entry name" value="HAD_sf"/>
</dbReference>
<keyword evidence="4" id="KW-1133">Transmembrane helix</keyword>
<keyword evidence="5" id="KW-0472">Membrane</keyword>
<dbReference type="InterPro" id="IPR018303">
    <property type="entry name" value="ATPase_P-typ_P_site"/>
</dbReference>
<dbReference type="Gene3D" id="3.40.50.1000">
    <property type="entry name" value="HAD superfamily/HAD-like"/>
    <property type="match status" value="1"/>
</dbReference>
<evidence type="ECO:0000256" key="2">
    <source>
        <dbReference type="ARBA" id="ARBA00006024"/>
    </source>
</evidence>
<dbReference type="GO" id="GO:0000166">
    <property type="term" value="F:nucleotide binding"/>
    <property type="evidence" value="ECO:0007669"/>
    <property type="project" value="InterPro"/>
</dbReference>
<dbReference type="Proteomes" id="UP000585609">
    <property type="component" value="Unassembled WGS sequence"/>
</dbReference>
<dbReference type="Gene3D" id="3.40.1110.10">
    <property type="entry name" value="Calcium-transporting ATPase, cytoplasmic domain N"/>
    <property type="match status" value="1"/>
</dbReference>
<dbReference type="GO" id="GO:0015086">
    <property type="term" value="F:cadmium ion transmembrane transporter activity"/>
    <property type="evidence" value="ECO:0007669"/>
    <property type="project" value="TreeGrafter"/>
</dbReference>
<sequence>AFDKTGTLTIGRPTVTDILPLNNLDTEKLLALAGAVEFRSEHPLAEAIVRRANEASALIVIVNGLRLLK</sequence>
<dbReference type="GO" id="GO:0016020">
    <property type="term" value="C:membrane"/>
    <property type="evidence" value="ECO:0007669"/>
    <property type="project" value="TreeGrafter"/>
</dbReference>
<feature type="domain" description="Cyclic nucleotide-binding" evidence="6">
    <location>
        <begin position="20"/>
        <end position="64"/>
    </location>
</feature>
<comment type="caution">
    <text evidence="7">The sequence shown here is derived from an EMBL/GenBank/DDBJ whole genome shotgun (WGS) entry which is preliminary data.</text>
</comment>
<evidence type="ECO:0000259" key="6">
    <source>
        <dbReference type="PROSITE" id="PS50042"/>
    </source>
</evidence>
<dbReference type="InterPro" id="IPR023299">
    <property type="entry name" value="ATPase_P-typ_cyto_dom_N"/>
</dbReference>
<dbReference type="Pfam" id="PF00702">
    <property type="entry name" value="Hydrolase"/>
    <property type="match status" value="1"/>
</dbReference>
<proteinExistence type="inferred from homology"/>
<accession>A0A6V8NVP0</accession>
<name>A0A6V8NVP0_9ACTN</name>
<dbReference type="EMBL" id="BLRW01000487">
    <property type="protein sequence ID" value="GFP24329.1"/>
    <property type="molecule type" value="Genomic_DNA"/>
</dbReference>
<organism evidence="7 8">
    <name type="scientific">Candidatus Hakubella thermalkaliphila</name>
    <dbReference type="NCBI Taxonomy" id="2754717"/>
    <lineage>
        <taxon>Bacteria</taxon>
        <taxon>Bacillati</taxon>
        <taxon>Actinomycetota</taxon>
        <taxon>Actinomycetota incertae sedis</taxon>
        <taxon>Candidatus Hakubellales</taxon>
        <taxon>Candidatus Hakubellaceae</taxon>
        <taxon>Candidatus Hakubella</taxon>
    </lineage>
</organism>
<evidence type="ECO:0000313" key="7">
    <source>
        <dbReference type="EMBL" id="GFP24329.1"/>
    </source>
</evidence>
<protein>
    <submittedName>
        <fullName evidence="7">Zn2+/Cd2+-exporting ATPase</fullName>
    </submittedName>
</protein>
<dbReference type="InterPro" id="IPR051014">
    <property type="entry name" value="Cation_Transport_ATPase_IB"/>
</dbReference>
<feature type="non-terminal residue" evidence="7">
    <location>
        <position position="1"/>
    </location>
</feature>
<evidence type="ECO:0000256" key="3">
    <source>
        <dbReference type="ARBA" id="ARBA00022692"/>
    </source>
</evidence>
<comment type="subcellular location">
    <subcellularLocation>
        <location evidence="1">Endomembrane system</location>
        <topology evidence="1">Multi-pass membrane protein</topology>
    </subcellularLocation>
</comment>
<dbReference type="PROSITE" id="PS00154">
    <property type="entry name" value="ATPASE_E1_E2"/>
    <property type="match status" value="1"/>
</dbReference>
<dbReference type="SUPFAM" id="SSF81660">
    <property type="entry name" value="Metal cation-transporting ATPase, ATP-binding domain N"/>
    <property type="match status" value="1"/>
</dbReference>
<evidence type="ECO:0000256" key="5">
    <source>
        <dbReference type="ARBA" id="ARBA00023136"/>
    </source>
</evidence>
<dbReference type="AlphaFoldDB" id="A0A6V8NVP0"/>
<comment type="similarity">
    <text evidence="2">Belongs to the cation transport ATPase (P-type) (TC 3.A.3) family. Type IB subfamily.</text>
</comment>
<dbReference type="PROSITE" id="PS50042">
    <property type="entry name" value="CNMP_BINDING_3"/>
    <property type="match status" value="1"/>
</dbReference>
<evidence type="ECO:0000256" key="1">
    <source>
        <dbReference type="ARBA" id="ARBA00004127"/>
    </source>
</evidence>
<dbReference type="GO" id="GO:0012505">
    <property type="term" value="C:endomembrane system"/>
    <property type="evidence" value="ECO:0007669"/>
    <property type="project" value="UniProtKB-SubCell"/>
</dbReference>
<evidence type="ECO:0000313" key="8">
    <source>
        <dbReference type="Proteomes" id="UP000585609"/>
    </source>
</evidence>